<organism evidence="1 2">
    <name type="scientific">Stackebrandtia endophytica</name>
    <dbReference type="NCBI Taxonomy" id="1496996"/>
    <lineage>
        <taxon>Bacteria</taxon>
        <taxon>Bacillati</taxon>
        <taxon>Actinomycetota</taxon>
        <taxon>Actinomycetes</taxon>
        <taxon>Glycomycetales</taxon>
        <taxon>Glycomycetaceae</taxon>
        <taxon>Stackebrandtia</taxon>
    </lineage>
</organism>
<sequence length="150" mass="16507">MMETVLAIAAVPVLAGLALALLFVRRAYLTRDGAVAMAVRIYQRVPGRGWAPGFGRFDQGRLSWYRMFSYSMRPRRVLDRADMMIEARRDPIGAERQVFPPSIEILCCQSPDGQVEIAMTKSALTGFLSWLEAAPPGAASSSYRPGEPGV</sequence>
<accession>A0A543AT57</accession>
<name>A0A543AT57_9ACTN</name>
<gene>
    <name evidence="1" type="ORF">FB566_1283</name>
</gene>
<dbReference type="AlphaFoldDB" id="A0A543AT57"/>
<keyword evidence="2" id="KW-1185">Reference proteome</keyword>
<dbReference type="Proteomes" id="UP000317043">
    <property type="component" value="Unassembled WGS sequence"/>
</dbReference>
<proteinExistence type="predicted"/>
<comment type="caution">
    <text evidence="1">The sequence shown here is derived from an EMBL/GenBank/DDBJ whole genome shotgun (WGS) entry which is preliminary data.</text>
</comment>
<dbReference type="InParanoid" id="A0A543AT57"/>
<dbReference type="EMBL" id="VFOW01000001">
    <property type="protein sequence ID" value="TQL75769.1"/>
    <property type="molecule type" value="Genomic_DNA"/>
</dbReference>
<evidence type="ECO:0000313" key="1">
    <source>
        <dbReference type="EMBL" id="TQL75769.1"/>
    </source>
</evidence>
<evidence type="ECO:0000313" key="2">
    <source>
        <dbReference type="Proteomes" id="UP000317043"/>
    </source>
</evidence>
<protein>
    <submittedName>
        <fullName evidence="1">Uncharacterized protein DUF2550</fullName>
    </submittedName>
</protein>
<dbReference type="InterPro" id="IPR019675">
    <property type="entry name" value="DUF2550"/>
</dbReference>
<dbReference type="Pfam" id="PF10739">
    <property type="entry name" value="DUF2550"/>
    <property type="match status" value="1"/>
</dbReference>
<reference evidence="1 2" key="1">
    <citation type="submission" date="2019-06" db="EMBL/GenBank/DDBJ databases">
        <title>Sequencing the genomes of 1000 actinobacteria strains.</title>
        <authorList>
            <person name="Klenk H.-P."/>
        </authorList>
    </citation>
    <scope>NUCLEOTIDE SEQUENCE [LARGE SCALE GENOMIC DNA]</scope>
    <source>
        <strain evidence="1 2">DSM 45928</strain>
    </source>
</reference>